<protein>
    <recommendedName>
        <fullName evidence="3">Exostosin GT47 domain-containing protein</fullName>
    </recommendedName>
</protein>
<evidence type="ECO:0000259" key="3">
    <source>
        <dbReference type="Pfam" id="PF03016"/>
    </source>
</evidence>
<dbReference type="EMBL" id="CAJNRG010017348">
    <property type="protein sequence ID" value="CAF2221895.1"/>
    <property type="molecule type" value="Genomic_DNA"/>
</dbReference>
<dbReference type="InterPro" id="IPR040911">
    <property type="entry name" value="Exostosin_GT47"/>
</dbReference>
<name>A0A819ZAI0_9BILA</name>
<evidence type="ECO:0000313" key="7">
    <source>
        <dbReference type="EMBL" id="CAF4165665.1"/>
    </source>
</evidence>
<dbReference type="EMBL" id="CAJOBG010005007">
    <property type="protein sequence ID" value="CAF4135688.1"/>
    <property type="molecule type" value="Genomic_DNA"/>
</dbReference>
<comment type="similarity">
    <text evidence="1">Belongs to the glycosyltransferase 47 family.</text>
</comment>
<proteinExistence type="inferred from homology"/>
<dbReference type="InterPro" id="IPR004263">
    <property type="entry name" value="Exostosin"/>
</dbReference>
<feature type="chain" id="PRO_5035621235" description="Exostosin GT47 domain-containing protein" evidence="2">
    <location>
        <begin position="25"/>
        <end position="910"/>
    </location>
</feature>
<sequence length="910" mass="107816">MKRERKIKIFLLLILLTSTSLILLIPPDPKPTPNFTTTSQVTQTWISQSSGKNCYVKKHKPKSVYYRLSKNDLYHYEFRYELKTPRKSDDYRLMIILYGTKRGCSDMWDFSVGNRILSAIRRSDYSILAICSKRKTYDIHMPISNNSDVKYIYLSLQIWMNTIYYAQFQRYPHLYIHATSRGSHLAGLLSRILPIQAQILYTYPGHRESMFTPSMYDVDMQTRLSLDPTFSNWFYFDFCYNEPIKNIKDQHLCPFQSDNHYYSPVPPTFLTFLENDPYQRVRSYTKFIVDVQNNAFHLGGKLLAHKEAMQLDILAPVKLSAFYMQENFHIWCSRLYASQFFFEHYTNSVLFNTNDSKRQTCWCSKIDFSYFEIMPNVTKAWSIKKQNEYSDYASDIRIFQHAFCEEVCGDLMATHAMISRNIYKMLIWINKMNSLRRSLYIDDYLKRPLRIWMYDKHSLIANSTYFSSLKANWKNIANEHQMYSPEYYLQDYFQRLNQSRKISRHHHLQWANNPILADYFIIPSDFMFFYFHHHPSTLDDQQFNNLYVNLNENYMRILLTNVCTKFSYWTLAPNKDQIGANHILIIPGGRNMGILYNETQMILKNVIQLAFTGIRADLLPADAPPQYAYKNIYVTYRHQYDVIIPQSTLLKWRRNKSDDLDILTKKKNQIFYFAGNLSHTISPESSRSLLSSIKQDIDKKPNDKTSIEIQGKQYNIIKIINGHIKSDEYIQSVQSSVFLFCPEGYLPWSPRIYESIRLGSIPMLLVDNIVLPFERFIDWRSFTVKLNVSNIKNITNFVDRIENFEQYIKQKLVSALPYLYAFQWPYVIVGDNETRQHVFDPQEDLNETSSNVFYYISLELRCRRLEQFYGFTVEYSTSKSMKAQQLACTKHPTVCPCHDEKRSVALQEYI</sequence>
<dbReference type="AlphaFoldDB" id="A0A819ZAI0"/>
<dbReference type="Proteomes" id="UP000663887">
    <property type="component" value="Unassembled WGS sequence"/>
</dbReference>
<comment type="caution">
    <text evidence="7">The sequence shown here is derived from an EMBL/GenBank/DDBJ whole genome shotgun (WGS) entry which is preliminary data.</text>
</comment>
<dbReference type="GO" id="GO:0016757">
    <property type="term" value="F:glycosyltransferase activity"/>
    <property type="evidence" value="ECO:0007669"/>
    <property type="project" value="InterPro"/>
</dbReference>
<dbReference type="PANTHER" id="PTHR11062">
    <property type="entry name" value="EXOSTOSIN HEPARAN SULFATE GLYCOSYLTRANSFERASE -RELATED"/>
    <property type="match status" value="1"/>
</dbReference>
<organism evidence="7 8">
    <name type="scientific">Rotaria magnacalcarata</name>
    <dbReference type="NCBI Taxonomy" id="392030"/>
    <lineage>
        <taxon>Eukaryota</taxon>
        <taxon>Metazoa</taxon>
        <taxon>Spiralia</taxon>
        <taxon>Gnathifera</taxon>
        <taxon>Rotifera</taxon>
        <taxon>Eurotatoria</taxon>
        <taxon>Bdelloidea</taxon>
        <taxon>Philodinida</taxon>
        <taxon>Philodinidae</taxon>
        <taxon>Rotaria</taxon>
    </lineage>
</organism>
<reference evidence="7" key="1">
    <citation type="submission" date="2021-02" db="EMBL/GenBank/DDBJ databases">
        <authorList>
            <person name="Nowell W R."/>
        </authorList>
    </citation>
    <scope>NUCLEOTIDE SEQUENCE</scope>
</reference>
<dbReference type="Proteomes" id="UP000663856">
    <property type="component" value="Unassembled WGS sequence"/>
</dbReference>
<evidence type="ECO:0000313" key="8">
    <source>
        <dbReference type="Proteomes" id="UP000663842"/>
    </source>
</evidence>
<accession>A0A819ZAI0</accession>
<dbReference type="EMBL" id="CAJNRF010013065">
    <property type="protein sequence ID" value="CAF2145955.1"/>
    <property type="molecule type" value="Genomic_DNA"/>
</dbReference>
<gene>
    <name evidence="6" type="ORF">OVN521_LOCUS22773</name>
    <name evidence="7" type="ORF">UXM345_LOCUS25967</name>
    <name evidence="4" type="ORF">WKI299_LOCUS29307</name>
    <name evidence="5" type="ORF">XDN619_LOCUS33844</name>
</gene>
<feature type="signal peptide" evidence="2">
    <location>
        <begin position="1"/>
        <end position="24"/>
    </location>
</feature>
<evidence type="ECO:0000256" key="2">
    <source>
        <dbReference type="SAM" id="SignalP"/>
    </source>
</evidence>
<keyword evidence="2" id="KW-0732">Signal</keyword>
<evidence type="ECO:0000313" key="9">
    <source>
        <dbReference type="Proteomes" id="UP000663866"/>
    </source>
</evidence>
<evidence type="ECO:0000313" key="4">
    <source>
        <dbReference type="EMBL" id="CAF2145955.1"/>
    </source>
</evidence>
<feature type="domain" description="Exostosin GT47" evidence="3">
    <location>
        <begin position="446"/>
        <end position="798"/>
    </location>
</feature>
<dbReference type="GO" id="GO:0015012">
    <property type="term" value="P:heparan sulfate proteoglycan biosynthetic process"/>
    <property type="evidence" value="ECO:0007669"/>
    <property type="project" value="UniProtKB-ARBA"/>
</dbReference>
<dbReference type="Pfam" id="PF03016">
    <property type="entry name" value="Exostosin_GT47"/>
    <property type="match status" value="1"/>
</dbReference>
<dbReference type="Proteomes" id="UP000663842">
    <property type="component" value="Unassembled WGS sequence"/>
</dbReference>
<keyword evidence="9" id="KW-1185">Reference proteome</keyword>
<evidence type="ECO:0000313" key="5">
    <source>
        <dbReference type="EMBL" id="CAF2221895.1"/>
    </source>
</evidence>
<dbReference type="Proteomes" id="UP000663866">
    <property type="component" value="Unassembled WGS sequence"/>
</dbReference>
<evidence type="ECO:0000256" key="1">
    <source>
        <dbReference type="ARBA" id="ARBA00010271"/>
    </source>
</evidence>
<dbReference type="EMBL" id="CAJOBF010005152">
    <property type="protein sequence ID" value="CAF4165665.1"/>
    <property type="molecule type" value="Genomic_DNA"/>
</dbReference>
<evidence type="ECO:0000313" key="6">
    <source>
        <dbReference type="EMBL" id="CAF4135688.1"/>
    </source>
</evidence>